<sequence>MAANTSLPGLDGEVTAMDRAAVAELVSSTETAQMPAHAAPRGAALLALAAAALLSADPDDGEPIEDAYEGIIQNLACAQVF</sequence>
<evidence type="ECO:0000313" key="1">
    <source>
        <dbReference type="EMBL" id="GAA3723781.1"/>
    </source>
</evidence>
<gene>
    <name evidence="1" type="ORF">GCM10022402_00520</name>
</gene>
<evidence type="ECO:0008006" key="3">
    <source>
        <dbReference type="Google" id="ProtNLM"/>
    </source>
</evidence>
<reference evidence="2" key="1">
    <citation type="journal article" date="2019" name="Int. J. Syst. Evol. Microbiol.">
        <title>The Global Catalogue of Microorganisms (GCM) 10K type strain sequencing project: providing services to taxonomists for standard genome sequencing and annotation.</title>
        <authorList>
            <consortium name="The Broad Institute Genomics Platform"/>
            <consortium name="The Broad Institute Genome Sequencing Center for Infectious Disease"/>
            <person name="Wu L."/>
            <person name="Ma J."/>
        </authorList>
    </citation>
    <scope>NUCLEOTIDE SEQUENCE [LARGE SCALE GENOMIC DNA]</scope>
    <source>
        <strain evidence="2">JCM 17137</strain>
    </source>
</reference>
<comment type="caution">
    <text evidence="1">The sequence shown here is derived from an EMBL/GenBank/DDBJ whole genome shotgun (WGS) entry which is preliminary data.</text>
</comment>
<dbReference type="Proteomes" id="UP001500908">
    <property type="component" value="Unassembled WGS sequence"/>
</dbReference>
<dbReference type="RefSeq" id="WP_344966184.1">
    <property type="nucleotide sequence ID" value="NZ_BAABDD010000001.1"/>
</dbReference>
<proteinExistence type="predicted"/>
<evidence type="ECO:0000313" key="2">
    <source>
        <dbReference type="Proteomes" id="UP001500908"/>
    </source>
</evidence>
<organism evidence="1 2">
    <name type="scientific">Salinactinospora qingdaonensis</name>
    <dbReference type="NCBI Taxonomy" id="702744"/>
    <lineage>
        <taxon>Bacteria</taxon>
        <taxon>Bacillati</taxon>
        <taxon>Actinomycetota</taxon>
        <taxon>Actinomycetes</taxon>
        <taxon>Streptosporangiales</taxon>
        <taxon>Nocardiopsidaceae</taxon>
        <taxon>Salinactinospora</taxon>
    </lineage>
</organism>
<protein>
    <recommendedName>
        <fullName evidence="3">MftR C-terminal domain-containing protein</fullName>
    </recommendedName>
</protein>
<name>A0ABP7ESF2_9ACTN</name>
<keyword evidence="2" id="KW-1185">Reference proteome</keyword>
<accession>A0ABP7ESF2</accession>
<dbReference type="EMBL" id="BAABDD010000001">
    <property type="protein sequence ID" value="GAA3723781.1"/>
    <property type="molecule type" value="Genomic_DNA"/>
</dbReference>